<dbReference type="AlphaFoldDB" id="A0A953HNQ8"/>
<evidence type="ECO:0000256" key="5">
    <source>
        <dbReference type="ARBA" id="ARBA00023295"/>
    </source>
</evidence>
<dbReference type="InterPro" id="IPR059177">
    <property type="entry name" value="GH29D-like_dom"/>
</dbReference>
<feature type="domain" description="F5/8 type C" evidence="7">
    <location>
        <begin position="591"/>
        <end position="684"/>
    </location>
</feature>
<dbReference type="Pfam" id="PF22633">
    <property type="entry name" value="F5_F8_type_C_2"/>
    <property type="match status" value="1"/>
</dbReference>
<dbReference type="SUPFAM" id="SSF51445">
    <property type="entry name" value="(Trans)glycosidases"/>
    <property type="match status" value="1"/>
</dbReference>
<dbReference type="PROSITE" id="PS50022">
    <property type="entry name" value="FA58C_3"/>
    <property type="match status" value="2"/>
</dbReference>
<organism evidence="8 9">
    <name type="scientific">Membranihabitans marinus</name>
    <dbReference type="NCBI Taxonomy" id="1227546"/>
    <lineage>
        <taxon>Bacteria</taxon>
        <taxon>Pseudomonadati</taxon>
        <taxon>Bacteroidota</taxon>
        <taxon>Saprospiria</taxon>
        <taxon>Saprospirales</taxon>
        <taxon>Saprospiraceae</taxon>
        <taxon>Membranihabitans</taxon>
    </lineage>
</organism>
<dbReference type="RefSeq" id="WP_222580014.1">
    <property type="nucleotide sequence ID" value="NZ_JAHVHU010000009.1"/>
</dbReference>
<protein>
    <recommendedName>
        <fullName evidence="2">alpha-L-fucosidase</fullName>
        <ecNumber evidence="2">3.2.1.51</ecNumber>
    </recommendedName>
</protein>
<dbReference type="Gene3D" id="3.20.20.80">
    <property type="entry name" value="Glycosidases"/>
    <property type="match status" value="1"/>
</dbReference>
<dbReference type="InterPro" id="IPR057739">
    <property type="entry name" value="Glyco_hydro_29_N"/>
</dbReference>
<comment type="caution">
    <text evidence="8">The sequence shown here is derived from an EMBL/GenBank/DDBJ whole genome shotgun (WGS) entry which is preliminary data.</text>
</comment>
<keyword evidence="9" id="KW-1185">Reference proteome</keyword>
<dbReference type="SUPFAM" id="SSF49785">
    <property type="entry name" value="Galactose-binding domain-like"/>
    <property type="match status" value="2"/>
</dbReference>
<dbReference type="GO" id="GO:0016139">
    <property type="term" value="P:glycoside catabolic process"/>
    <property type="evidence" value="ECO:0007669"/>
    <property type="project" value="TreeGrafter"/>
</dbReference>
<keyword evidence="3 6" id="KW-0732">Signal</keyword>
<gene>
    <name evidence="8" type="ORF">KUV50_10045</name>
</gene>
<evidence type="ECO:0000256" key="3">
    <source>
        <dbReference type="ARBA" id="ARBA00022729"/>
    </source>
</evidence>
<keyword evidence="5" id="KW-0326">Glycosidase</keyword>
<feature type="domain" description="F5/8 type C" evidence="7">
    <location>
        <begin position="341"/>
        <end position="480"/>
    </location>
</feature>
<dbReference type="GO" id="GO:0006004">
    <property type="term" value="P:fucose metabolic process"/>
    <property type="evidence" value="ECO:0007669"/>
    <property type="project" value="TreeGrafter"/>
</dbReference>
<dbReference type="PANTHER" id="PTHR10030:SF37">
    <property type="entry name" value="ALPHA-L-FUCOSIDASE-RELATED"/>
    <property type="match status" value="1"/>
</dbReference>
<evidence type="ECO:0000256" key="2">
    <source>
        <dbReference type="ARBA" id="ARBA00012662"/>
    </source>
</evidence>
<feature type="signal peptide" evidence="6">
    <location>
        <begin position="1"/>
        <end position="21"/>
    </location>
</feature>
<dbReference type="PANTHER" id="PTHR10030">
    <property type="entry name" value="ALPHA-L-FUCOSIDASE"/>
    <property type="match status" value="1"/>
</dbReference>
<comment type="similarity">
    <text evidence="1">Belongs to the glycosyl hydrolase 29 family.</text>
</comment>
<keyword evidence="4" id="KW-0378">Hydrolase</keyword>
<dbReference type="FunFam" id="3.20.20.80:FF:000052">
    <property type="entry name" value="Putative alpha-L-fucosidase 1"/>
    <property type="match status" value="1"/>
</dbReference>
<dbReference type="InterPro" id="IPR000933">
    <property type="entry name" value="Glyco_hydro_29"/>
</dbReference>
<evidence type="ECO:0000313" key="8">
    <source>
        <dbReference type="EMBL" id="MBY5958474.1"/>
    </source>
</evidence>
<dbReference type="Pfam" id="PF01120">
    <property type="entry name" value="Alpha_L_fucos"/>
    <property type="match status" value="1"/>
</dbReference>
<evidence type="ECO:0000259" key="7">
    <source>
        <dbReference type="PROSITE" id="PS50022"/>
    </source>
</evidence>
<feature type="chain" id="PRO_5037418861" description="alpha-L-fucosidase" evidence="6">
    <location>
        <begin position="22"/>
        <end position="685"/>
    </location>
</feature>
<proteinExistence type="inferred from homology"/>
<evidence type="ECO:0000256" key="4">
    <source>
        <dbReference type="ARBA" id="ARBA00022801"/>
    </source>
</evidence>
<dbReference type="EC" id="3.2.1.51" evidence="2"/>
<dbReference type="Pfam" id="PF13290">
    <property type="entry name" value="CHB_HEX_C_1"/>
    <property type="match status" value="1"/>
</dbReference>
<name>A0A953HNQ8_9BACT</name>
<dbReference type="GO" id="GO:0004560">
    <property type="term" value="F:alpha-L-fucosidase activity"/>
    <property type="evidence" value="ECO:0007669"/>
    <property type="project" value="InterPro"/>
</dbReference>
<dbReference type="InterPro" id="IPR008979">
    <property type="entry name" value="Galactose-bd-like_sf"/>
</dbReference>
<dbReference type="Gene3D" id="2.60.120.260">
    <property type="entry name" value="Galactose-binding domain-like"/>
    <property type="match status" value="2"/>
</dbReference>
<evidence type="ECO:0000313" key="9">
    <source>
        <dbReference type="Proteomes" id="UP000753961"/>
    </source>
</evidence>
<sequence>MRYFFTLVLFIFLFCTGFSQHPEPHGALPSQRQLEWADMEYYMFVHFNMNTFTDMEWGLGGEDPSLFNPTDLDCMQWARLAKKAGMKGIIITAKHHDGFVIWPSKYTEHSVKNSPWKNGKGDVLQELREACDHYGLKMGIYYSPWDRNHADYGTEKYLEYFHNQLEEVLTEYGDVFEVWFDGANGGTGYYGGANEDRKVDRRTYYNFPRIWNHVRELQPNAVIFSDGGPDVRWVGNESGFAGKTNWSTLNRDLVWPGWPHYKELQYGHKNGTHWVPAEVDVSIRPGWYYHASEDHKVKTLPKLLDIYYNSIGRNASFLLNIPVDRTGQVHATDSAQMMALADQLRKDFETNLAVDVAVEASSYRWDDPKYGPEKTTDGDPETYWATDEFTRSGSLTLDLGAPQTLNRFLVSEYIPLGQRVEAFRVEVLDEQGQWEEIAEETTIGRKRILRFDDVTTQKVRFTVDSALAAPLITSIELYRAPKVLSLPRITRDDQDRVTIVPGDEDVEIYYTTDGSSPDKNATRYANPFHLPRKTSLRVAVLDPVTSQWSPVAEARLDIPKKGWKVLSGDRTIIDGNPRSLSTFKVGESAIIDLGDIHQLNGFTYTPDQGRYASGIIQDYRFSVSKNGKKWKTVAQGEFSNIKNNPIEQVIRFRKSKGRYIKLEAKSLVDNGQEMRVAEIDVMTVP</sequence>
<accession>A0A953HNQ8</accession>
<dbReference type="GO" id="GO:0005764">
    <property type="term" value="C:lysosome"/>
    <property type="evidence" value="ECO:0007669"/>
    <property type="project" value="TreeGrafter"/>
</dbReference>
<dbReference type="InterPro" id="IPR017853">
    <property type="entry name" value="GH"/>
</dbReference>
<dbReference type="InterPro" id="IPR000421">
    <property type="entry name" value="FA58C"/>
</dbReference>
<dbReference type="Proteomes" id="UP000753961">
    <property type="component" value="Unassembled WGS sequence"/>
</dbReference>
<dbReference type="Pfam" id="PF00754">
    <property type="entry name" value="F5_F8_type_C"/>
    <property type="match status" value="1"/>
</dbReference>
<reference evidence="8" key="1">
    <citation type="submission" date="2021-06" db="EMBL/GenBank/DDBJ databases">
        <title>44 bacteria genomes isolated from Dapeng, Shenzhen.</title>
        <authorList>
            <person name="Zheng W."/>
            <person name="Yu S."/>
            <person name="Huang Y."/>
        </authorList>
    </citation>
    <scope>NUCLEOTIDE SEQUENCE</scope>
    <source>
        <strain evidence="8">DP5N28-2</strain>
    </source>
</reference>
<dbReference type="EMBL" id="JAHVHU010000009">
    <property type="protein sequence ID" value="MBY5958474.1"/>
    <property type="molecule type" value="Genomic_DNA"/>
</dbReference>
<evidence type="ECO:0000256" key="6">
    <source>
        <dbReference type="SAM" id="SignalP"/>
    </source>
</evidence>
<evidence type="ECO:0000256" key="1">
    <source>
        <dbReference type="ARBA" id="ARBA00007951"/>
    </source>
</evidence>
<dbReference type="SMART" id="SM00812">
    <property type="entry name" value="Alpha_L_fucos"/>
    <property type="match status" value="1"/>
</dbReference>